<organism evidence="1">
    <name type="scientific">Candidatus Methanophaga sp. ANME-1 ERB7</name>
    <dbReference type="NCBI Taxonomy" id="2759913"/>
    <lineage>
        <taxon>Archaea</taxon>
        <taxon>Methanobacteriati</taxon>
        <taxon>Methanobacteriota</taxon>
        <taxon>Stenosarchaea group</taxon>
        <taxon>Methanomicrobia</taxon>
        <taxon>Candidatus Methanophagales</taxon>
        <taxon>Candidatus Methanophagaceae</taxon>
        <taxon>Candidatus Methanophaga</taxon>
    </lineage>
</organism>
<gene>
    <name evidence="1" type="ORF">HJJEBIEG_00024</name>
</gene>
<evidence type="ECO:0000313" key="1">
    <source>
        <dbReference type="EMBL" id="QNO58122.1"/>
    </source>
</evidence>
<dbReference type="AlphaFoldDB" id="A0A7G9ZCY8"/>
<proteinExistence type="predicted"/>
<protein>
    <submittedName>
        <fullName evidence="1">Uncharacterized protein</fullName>
    </submittedName>
</protein>
<sequence>MLKFKEDIDSLARSKKKRVLEVNSALLKRPGQKHLFVDTLNQEKDSGGTYHQVWAGLAIKENLLKSSLIQIPIF</sequence>
<dbReference type="EMBL" id="MT631714">
    <property type="protein sequence ID" value="QNO58122.1"/>
    <property type="molecule type" value="Genomic_DNA"/>
</dbReference>
<name>A0A7G9ZCY8_9EURY</name>
<reference evidence="1" key="1">
    <citation type="submission" date="2020-06" db="EMBL/GenBank/DDBJ databases">
        <title>Unique genomic features of the anaerobic methanotrophic archaea.</title>
        <authorList>
            <person name="Chadwick G.L."/>
            <person name="Skennerton C.T."/>
            <person name="Laso-Perez R."/>
            <person name="Leu A.O."/>
            <person name="Speth D.R."/>
            <person name="Yu H."/>
            <person name="Morgan-Lang C."/>
            <person name="Hatzenpichler R."/>
            <person name="Goudeau D."/>
            <person name="Malmstrom R."/>
            <person name="Brazelton W.J."/>
            <person name="Woyke T."/>
            <person name="Hallam S.J."/>
            <person name="Tyson G.W."/>
            <person name="Wegener G."/>
            <person name="Boetius A."/>
            <person name="Orphan V."/>
        </authorList>
    </citation>
    <scope>NUCLEOTIDE SEQUENCE</scope>
</reference>
<accession>A0A7G9ZCY8</accession>